<evidence type="ECO:0000256" key="2">
    <source>
        <dbReference type="ARBA" id="ARBA00010687"/>
    </source>
</evidence>
<dbReference type="PANTHER" id="PTHR34983:SF1">
    <property type="entry name" value="ARABINOGALACTAN ENDO-BETA-1,4-GALACTANASE A"/>
    <property type="match status" value="1"/>
</dbReference>
<reference evidence="7 8" key="1">
    <citation type="submission" date="2019-03" db="EMBL/GenBank/DDBJ databases">
        <title>Genomic Encyclopedia of Archaeal and Bacterial Type Strains, Phase II (KMG-II): from individual species to whole genera.</title>
        <authorList>
            <person name="Goeker M."/>
        </authorList>
    </citation>
    <scope>NUCLEOTIDE SEQUENCE [LARGE SCALE GENOMIC DNA]</scope>
    <source>
        <strain evidence="7 8">DSM 45499</strain>
    </source>
</reference>
<dbReference type="SUPFAM" id="SSF51445">
    <property type="entry name" value="(Trans)glycosidases"/>
    <property type="match status" value="1"/>
</dbReference>
<dbReference type="PANTHER" id="PTHR34983">
    <property type="entry name" value="ARABINOGALACTAN ENDO-BETA-1,4-GALACTANASE A"/>
    <property type="match status" value="1"/>
</dbReference>
<evidence type="ECO:0000313" key="8">
    <source>
        <dbReference type="Proteomes" id="UP000294927"/>
    </source>
</evidence>
<dbReference type="OrthoDB" id="3981930at2"/>
<dbReference type="RefSeq" id="WP_133900536.1">
    <property type="nucleotide sequence ID" value="NZ_SOCP01000001.1"/>
</dbReference>
<proteinExistence type="inferred from homology"/>
<organism evidence="7 8">
    <name type="scientific">Actinophytocola oryzae</name>
    <dbReference type="NCBI Taxonomy" id="502181"/>
    <lineage>
        <taxon>Bacteria</taxon>
        <taxon>Bacillati</taxon>
        <taxon>Actinomycetota</taxon>
        <taxon>Actinomycetes</taxon>
        <taxon>Pseudonocardiales</taxon>
        <taxon>Pseudonocardiaceae</taxon>
    </lineage>
</organism>
<dbReference type="InterPro" id="IPR017853">
    <property type="entry name" value="GH"/>
</dbReference>
<dbReference type="Pfam" id="PF07745">
    <property type="entry name" value="Glyco_hydro_53"/>
    <property type="match status" value="1"/>
</dbReference>
<comment type="similarity">
    <text evidence="2 6">Belongs to the glycosyl hydrolase 53 family.</text>
</comment>
<dbReference type="InterPro" id="IPR011683">
    <property type="entry name" value="Glyco_hydro_53"/>
</dbReference>
<keyword evidence="6" id="KW-0732">Signal</keyword>
<keyword evidence="5 6" id="KW-0326">Glycosidase</keyword>
<accession>A0A4R7W3Z4</accession>
<gene>
    <name evidence="7" type="ORF">CLV71_10183</name>
</gene>
<dbReference type="GO" id="GO:0031218">
    <property type="term" value="F:arabinogalactan endo-1,4-beta-galactosidase activity"/>
    <property type="evidence" value="ECO:0007669"/>
    <property type="project" value="UniProtKB-EC"/>
</dbReference>
<evidence type="ECO:0000256" key="1">
    <source>
        <dbReference type="ARBA" id="ARBA00001695"/>
    </source>
</evidence>
<dbReference type="Proteomes" id="UP000294927">
    <property type="component" value="Unassembled WGS sequence"/>
</dbReference>
<protein>
    <recommendedName>
        <fullName evidence="3 6">Arabinogalactan endo-beta-1,4-galactanase</fullName>
        <ecNumber evidence="3 6">3.2.1.89</ecNumber>
    </recommendedName>
</protein>
<sequence>MRRRTLLAAPLAAAFGTLVVPPAFAATGPRIRGADISFTLQEESAGKSYRDSGTVRPIEQILAGRGSNYVRLRVWNSPPSGYSTLSSALTLGRRAQQAGLRILLDLHYSDFWADPSKQATPSAWSGQNLSTLATTVRNYTRDAVSAFSRQGSPVSMVQVGNEITSGMLFPLGQIYRSDGEHWSEFATLLKAGIAGARDAGAPSIMVHIDRGGDNGGSRYFYDRIVAQGVSFDVIGLSYYPFWHGSLSALRSNLNDLSSRYGKDLVLAETSYPWTLGNGDSLGNFITSTSQLPDGSRFPATQSGQAAYFEELRNVLAAVPGSRGAGFFDWEPGWLPGVGWSPGEGNPNDNLTMFDWSGNALPSLQGFRAGS</sequence>
<evidence type="ECO:0000256" key="3">
    <source>
        <dbReference type="ARBA" id="ARBA00012556"/>
    </source>
</evidence>
<keyword evidence="4 6" id="KW-0378">Hydrolase</keyword>
<feature type="chain" id="PRO_5020851376" description="Arabinogalactan endo-beta-1,4-galactanase" evidence="6">
    <location>
        <begin position="26"/>
        <end position="370"/>
    </location>
</feature>
<evidence type="ECO:0000313" key="7">
    <source>
        <dbReference type="EMBL" id="TDV57212.1"/>
    </source>
</evidence>
<dbReference type="Gene3D" id="3.20.20.80">
    <property type="entry name" value="Glycosidases"/>
    <property type="match status" value="1"/>
</dbReference>
<name>A0A4R7W3Z4_9PSEU</name>
<dbReference type="GO" id="GO:0045490">
    <property type="term" value="P:pectin catabolic process"/>
    <property type="evidence" value="ECO:0007669"/>
    <property type="project" value="TreeGrafter"/>
</dbReference>
<dbReference type="EMBL" id="SOCP01000001">
    <property type="protein sequence ID" value="TDV57212.1"/>
    <property type="molecule type" value="Genomic_DNA"/>
</dbReference>
<evidence type="ECO:0000256" key="4">
    <source>
        <dbReference type="ARBA" id="ARBA00022801"/>
    </source>
</evidence>
<feature type="signal peptide" evidence="6">
    <location>
        <begin position="1"/>
        <end position="25"/>
    </location>
</feature>
<comment type="catalytic activity">
    <reaction evidence="1 6">
        <text>The enzyme specifically hydrolyzes (1-&gt;4)-beta-D-galactosidic linkages in type I arabinogalactans.</text>
        <dbReference type="EC" id="3.2.1.89"/>
    </reaction>
</comment>
<keyword evidence="8" id="KW-1185">Reference proteome</keyword>
<evidence type="ECO:0000256" key="6">
    <source>
        <dbReference type="RuleBase" id="RU361192"/>
    </source>
</evidence>
<evidence type="ECO:0000256" key="5">
    <source>
        <dbReference type="ARBA" id="ARBA00023295"/>
    </source>
</evidence>
<dbReference type="GO" id="GO:0015926">
    <property type="term" value="F:glucosidase activity"/>
    <property type="evidence" value="ECO:0007669"/>
    <property type="project" value="InterPro"/>
</dbReference>
<dbReference type="AlphaFoldDB" id="A0A4R7W3Z4"/>
<comment type="caution">
    <text evidence="7">The sequence shown here is derived from an EMBL/GenBank/DDBJ whole genome shotgun (WGS) entry which is preliminary data.</text>
</comment>
<dbReference type="EC" id="3.2.1.89" evidence="3 6"/>